<dbReference type="OrthoDB" id="337038at2759"/>
<dbReference type="SMART" id="SM00198">
    <property type="entry name" value="SCP"/>
    <property type="match status" value="3"/>
</dbReference>
<dbReference type="Proteomes" id="UP000275408">
    <property type="component" value="Unassembled WGS sequence"/>
</dbReference>
<dbReference type="InterPro" id="IPR034113">
    <property type="entry name" value="SCP_GAPR1-like"/>
</dbReference>
<dbReference type="InterPro" id="IPR018244">
    <property type="entry name" value="Allrgn_V5/Tpx1_CS"/>
</dbReference>
<dbReference type="STRING" id="46731.A0A3M6U0T3"/>
<keyword evidence="1" id="KW-0800">Toxin</keyword>
<evidence type="ECO:0000256" key="2">
    <source>
        <dbReference type="PROSITE-ProRule" id="PRU01005"/>
    </source>
</evidence>
<protein>
    <recommendedName>
        <fullName evidence="4">ShKT domain-containing protein</fullName>
    </recommendedName>
</protein>
<comment type="caution">
    <text evidence="5">The sequence shown here is derived from an EMBL/GenBank/DDBJ whole genome shotgun (WGS) entry which is preliminary data.</text>
</comment>
<evidence type="ECO:0000259" key="4">
    <source>
        <dbReference type="PROSITE" id="PS51670"/>
    </source>
</evidence>
<dbReference type="InterPro" id="IPR003582">
    <property type="entry name" value="ShKT_dom"/>
</dbReference>
<dbReference type="InterPro" id="IPR014044">
    <property type="entry name" value="CAP_dom"/>
</dbReference>
<feature type="region of interest" description="Disordered" evidence="3">
    <location>
        <begin position="444"/>
        <end position="466"/>
    </location>
</feature>
<dbReference type="PROSITE" id="PS51670">
    <property type="entry name" value="SHKT"/>
    <property type="match status" value="1"/>
</dbReference>
<name>A0A3M6U0T3_POCDA</name>
<dbReference type="PRINTS" id="PR00837">
    <property type="entry name" value="V5TPXLIKE"/>
</dbReference>
<evidence type="ECO:0000256" key="1">
    <source>
        <dbReference type="ARBA" id="ARBA00022656"/>
    </source>
</evidence>
<dbReference type="GO" id="GO:0005576">
    <property type="term" value="C:extracellular region"/>
    <property type="evidence" value="ECO:0007669"/>
    <property type="project" value="InterPro"/>
</dbReference>
<feature type="compositionally biased region" description="Low complexity" evidence="3">
    <location>
        <begin position="12"/>
        <end position="73"/>
    </location>
</feature>
<organism evidence="5 6">
    <name type="scientific">Pocillopora damicornis</name>
    <name type="common">Cauliflower coral</name>
    <name type="synonym">Millepora damicornis</name>
    <dbReference type="NCBI Taxonomy" id="46731"/>
    <lineage>
        <taxon>Eukaryota</taxon>
        <taxon>Metazoa</taxon>
        <taxon>Cnidaria</taxon>
        <taxon>Anthozoa</taxon>
        <taxon>Hexacorallia</taxon>
        <taxon>Scleractinia</taxon>
        <taxon>Astrocoeniina</taxon>
        <taxon>Pocilloporidae</taxon>
        <taxon>Pocillopora</taxon>
    </lineage>
</organism>
<dbReference type="AlphaFoldDB" id="A0A3M6U0T3"/>
<dbReference type="Gene3D" id="3.40.33.10">
    <property type="entry name" value="CAP"/>
    <property type="match status" value="3"/>
</dbReference>
<dbReference type="PANTHER" id="PTHR10334">
    <property type="entry name" value="CYSTEINE-RICH SECRETORY PROTEIN-RELATED"/>
    <property type="match status" value="1"/>
</dbReference>
<feature type="compositionally biased region" description="Polar residues" evidence="3">
    <location>
        <begin position="255"/>
        <end position="276"/>
    </location>
</feature>
<feature type="region of interest" description="Disordered" evidence="3">
    <location>
        <begin position="252"/>
        <end position="276"/>
    </location>
</feature>
<evidence type="ECO:0000313" key="5">
    <source>
        <dbReference type="EMBL" id="RMX47260.1"/>
    </source>
</evidence>
<dbReference type="Pfam" id="PF00188">
    <property type="entry name" value="CAP"/>
    <property type="match status" value="3"/>
</dbReference>
<feature type="compositionally biased region" description="Polar residues" evidence="3">
    <location>
        <begin position="74"/>
        <end position="84"/>
    </location>
</feature>
<dbReference type="PROSITE" id="PS01009">
    <property type="entry name" value="CRISP_1"/>
    <property type="match status" value="3"/>
</dbReference>
<comment type="caution">
    <text evidence="2">Lacks conserved residue(s) required for the propagation of feature annotation.</text>
</comment>
<keyword evidence="6" id="KW-1185">Reference proteome</keyword>
<feature type="compositionally biased region" description="Polar residues" evidence="3">
    <location>
        <begin position="447"/>
        <end position="458"/>
    </location>
</feature>
<proteinExistence type="predicted"/>
<dbReference type="EMBL" id="RCHS01002452">
    <property type="protein sequence ID" value="RMX47260.1"/>
    <property type="molecule type" value="Genomic_DNA"/>
</dbReference>
<dbReference type="InterPro" id="IPR001283">
    <property type="entry name" value="CRISP-related"/>
</dbReference>
<dbReference type="GO" id="GO:0090729">
    <property type="term" value="F:toxin activity"/>
    <property type="evidence" value="ECO:0007669"/>
    <property type="project" value="UniProtKB-KW"/>
</dbReference>
<gene>
    <name evidence="5" type="ORF">pdam_00012930</name>
</gene>
<sequence>MNNCQRSCGFCPGSSKTEPTTSTTPASSTTAEPSTTPSPSTTGVPSTTSSPSTTDAPSTTSTPSTTDAPPTKSGLSTTDAPSTTSDVSTTGEQSSSSSNTTAALTAEVDACLKAHNERRALHGASPLVWDDTLREHAQAWADHLAETGKIRHDPNRDEEGENIAWFKGYKTANCEDALIEWYDREEPKYDYKNPGFSPETGHFTQVVWKDTRAVGVAQASRGSGFSKQIFIVARYSPSGNFILRRFKENVVGRRNQPNTTPSWKRSSTRGSKTTPDTLVTRKAVTTIQPSAPATSLTAEVKACLKAHNERRALHGASPLVWDDTLVEHAQVWADHLAATGRIHHDPNRDGEGENIAWFKGYKTADCEDALVGWYDREEPLYNYEKPEFSPGTGHFTQVVWKASTAVGVAQAFRGSGFSKEIFIVARYSPSGNVLRRFRKNVGEKRNQLNTTPSWNRSSAGGPRTTPETLVTKKVVTTIQPSVPATSLTAEVKACLKAHNERRALHGVSPLVWDDTLVEHAQIWADHLAETGKIRHDPNRDGEGENIAWFKGHKTADCEDALVGWYDREEPMYDYAKPGFSPETGHFSQVVWKATTAVGVAQSSRGSGFSKEIFIVARYSPTGNVLRRFQKNVGVKRSKS</sequence>
<dbReference type="InterPro" id="IPR035940">
    <property type="entry name" value="CAP_sf"/>
</dbReference>
<feature type="region of interest" description="Disordered" evidence="3">
    <location>
        <begin position="1"/>
        <end position="102"/>
    </location>
</feature>
<reference evidence="5 6" key="1">
    <citation type="journal article" date="2018" name="Sci. Rep.">
        <title>Comparative analysis of the Pocillopora damicornis genome highlights role of immune system in coral evolution.</title>
        <authorList>
            <person name="Cunning R."/>
            <person name="Bay R.A."/>
            <person name="Gillette P."/>
            <person name="Baker A.C."/>
            <person name="Traylor-Knowles N."/>
        </authorList>
    </citation>
    <scope>NUCLEOTIDE SEQUENCE [LARGE SCALE GENOMIC DNA]</scope>
    <source>
        <strain evidence="5">RSMAS</strain>
        <tissue evidence="5">Whole animal</tissue>
    </source>
</reference>
<dbReference type="CDD" id="cd05382">
    <property type="entry name" value="CAP_GAPR1-like"/>
    <property type="match status" value="3"/>
</dbReference>
<evidence type="ECO:0000256" key="3">
    <source>
        <dbReference type="SAM" id="MobiDB-lite"/>
    </source>
</evidence>
<evidence type="ECO:0000313" key="6">
    <source>
        <dbReference type="Proteomes" id="UP000275408"/>
    </source>
</evidence>
<feature type="domain" description="ShKT" evidence="4">
    <location>
        <begin position="1"/>
        <end position="11"/>
    </location>
</feature>
<feature type="compositionally biased region" description="Low complexity" evidence="3">
    <location>
        <begin position="85"/>
        <end position="102"/>
    </location>
</feature>
<accession>A0A3M6U0T3</accession>
<dbReference type="SUPFAM" id="SSF55797">
    <property type="entry name" value="PR-1-like"/>
    <property type="match status" value="3"/>
</dbReference>
<dbReference type="FunFam" id="3.40.33.10:FF:000010">
    <property type="entry name" value="Predicted protein"/>
    <property type="match status" value="3"/>
</dbReference>